<gene>
    <name evidence="2" type="ORF">QBE54_08645</name>
</gene>
<reference evidence="2 3" key="1">
    <citation type="submission" date="2023-03" db="EMBL/GenBank/DDBJ databases">
        <title>Novel Species.</title>
        <authorList>
            <person name="Ma S."/>
        </authorList>
    </citation>
    <scope>NUCLEOTIDE SEQUENCE [LARGE SCALE GENOMIC DNA]</scope>
    <source>
        <strain evidence="2 3">B11</strain>
    </source>
</reference>
<accession>A0ABZ2Y9H0</accession>
<protein>
    <submittedName>
        <fullName evidence="2">Ferritin family protein</fullName>
    </submittedName>
</protein>
<dbReference type="InterPro" id="IPR009078">
    <property type="entry name" value="Ferritin-like_SF"/>
</dbReference>
<name>A0ABZ2Y9H0_9BACT</name>
<evidence type="ECO:0000313" key="2">
    <source>
        <dbReference type="EMBL" id="WZL75650.1"/>
    </source>
</evidence>
<sequence>MEKSFGEGEGAMVMRFSPQEILTMAVELEKKGMAFYEELLQRATSSSAKEAFSLLRDEEEKHLEFFSSLLNEIDDQAEFIDTMEEVESYLRAIVEDGVLGKVLRGVGVPSPQADLIEAINFGIEVEKESILFYQGFADFVPQAKMEWLQKVIDEERRHFVYLSGLKKEWGGGS</sequence>
<dbReference type="RefSeq" id="WP_369017800.1">
    <property type="nucleotide sequence ID" value="NZ_CP121689.1"/>
</dbReference>
<dbReference type="CDD" id="cd01045">
    <property type="entry name" value="Ferritin_like_AB"/>
    <property type="match status" value="1"/>
</dbReference>
<dbReference type="InterPro" id="IPR003251">
    <property type="entry name" value="Rr_diiron-bd_dom"/>
</dbReference>
<dbReference type="Pfam" id="PF02915">
    <property type="entry name" value="Rubrerythrin"/>
    <property type="match status" value="1"/>
</dbReference>
<dbReference type="PANTHER" id="PTHR33531">
    <property type="entry name" value="RUBRERYTHRIN SUBFAMILY"/>
    <property type="match status" value="1"/>
</dbReference>
<evidence type="ECO:0000259" key="1">
    <source>
        <dbReference type="Pfam" id="PF02915"/>
    </source>
</evidence>
<keyword evidence="3" id="KW-1185">Reference proteome</keyword>
<proteinExistence type="predicted"/>
<organism evidence="2 3">
    <name type="scientific">Thermatribacter velox</name>
    <dbReference type="NCBI Taxonomy" id="3039681"/>
    <lineage>
        <taxon>Bacteria</taxon>
        <taxon>Pseudomonadati</taxon>
        <taxon>Atribacterota</taxon>
        <taxon>Atribacteria</taxon>
        <taxon>Atribacterales</taxon>
        <taxon>Thermatribacteraceae</taxon>
        <taxon>Thermatribacter</taxon>
    </lineage>
</organism>
<evidence type="ECO:0000313" key="3">
    <source>
        <dbReference type="Proteomes" id="UP001461341"/>
    </source>
</evidence>
<dbReference type="EMBL" id="CP121689">
    <property type="protein sequence ID" value="WZL75650.1"/>
    <property type="molecule type" value="Genomic_DNA"/>
</dbReference>
<dbReference type="Gene3D" id="1.20.1260.10">
    <property type="match status" value="1"/>
</dbReference>
<dbReference type="Proteomes" id="UP001461341">
    <property type="component" value="Chromosome"/>
</dbReference>
<feature type="domain" description="Rubrerythrin diiron-binding" evidence="1">
    <location>
        <begin position="20"/>
        <end position="159"/>
    </location>
</feature>
<dbReference type="InterPro" id="IPR012347">
    <property type="entry name" value="Ferritin-like"/>
</dbReference>
<dbReference type="PANTHER" id="PTHR33531:SF7">
    <property type="entry name" value="HYPOTHETICAL MEMBRANE PROTEIN, CONSERVED"/>
    <property type="match status" value="1"/>
</dbReference>
<dbReference type="SUPFAM" id="SSF47240">
    <property type="entry name" value="Ferritin-like"/>
    <property type="match status" value="1"/>
</dbReference>